<organism evidence="2">
    <name type="scientific">marine sediment metagenome</name>
    <dbReference type="NCBI Taxonomy" id="412755"/>
    <lineage>
        <taxon>unclassified sequences</taxon>
        <taxon>metagenomes</taxon>
        <taxon>ecological metagenomes</taxon>
    </lineage>
</organism>
<evidence type="ECO:0000313" key="2">
    <source>
        <dbReference type="EMBL" id="GAG68883.1"/>
    </source>
</evidence>
<gene>
    <name evidence="2" type="ORF">S01H4_18309</name>
</gene>
<dbReference type="AlphaFoldDB" id="X1A7X5"/>
<dbReference type="InterPro" id="IPR007160">
    <property type="entry name" value="DUF362"/>
</dbReference>
<feature type="domain" description="DUF362" evidence="1">
    <location>
        <begin position="37"/>
        <end position="242"/>
    </location>
</feature>
<proteinExistence type="predicted"/>
<reference evidence="2" key="1">
    <citation type="journal article" date="2014" name="Front. Microbiol.">
        <title>High frequency of phylogenetically diverse reductive dehalogenase-homologous genes in deep subseafloor sedimentary metagenomes.</title>
        <authorList>
            <person name="Kawai M."/>
            <person name="Futagami T."/>
            <person name="Toyoda A."/>
            <person name="Takaki Y."/>
            <person name="Nishi S."/>
            <person name="Hori S."/>
            <person name="Arai W."/>
            <person name="Tsubouchi T."/>
            <person name="Morono Y."/>
            <person name="Uchiyama I."/>
            <person name="Ito T."/>
            <person name="Fujiyama A."/>
            <person name="Inagaki F."/>
            <person name="Takami H."/>
        </authorList>
    </citation>
    <scope>NUCLEOTIDE SEQUENCE</scope>
    <source>
        <strain evidence="2">Expedition CK06-06</strain>
    </source>
</reference>
<protein>
    <recommendedName>
        <fullName evidence="1">DUF362 domain-containing protein</fullName>
    </recommendedName>
</protein>
<dbReference type="Pfam" id="PF04015">
    <property type="entry name" value="DUF362"/>
    <property type="match status" value="1"/>
</dbReference>
<dbReference type="EMBL" id="BART01008108">
    <property type="protein sequence ID" value="GAG68883.1"/>
    <property type="molecule type" value="Genomic_DNA"/>
</dbReference>
<accession>X1A7X5</accession>
<evidence type="ECO:0000259" key="1">
    <source>
        <dbReference type="Pfam" id="PF04015"/>
    </source>
</evidence>
<feature type="non-terminal residue" evidence="2">
    <location>
        <position position="300"/>
    </location>
</feature>
<name>X1A7X5_9ZZZZ</name>
<sequence length="300" mass="33387">MAKSIVSIVKYQDGKDSVRKAVELVNGFENLDPNAKVFIKPNLVYWNRHCDFPKWGMLTTSSVMEEILILLKEHGVTDITVGEGIVTESPKDRETAKDAFEKLGYNIFKKRYGVKVYDIFQRPFEKVELAEGVSAKMNADMLHSDFLIDVPVLKTHAQCVVSLGLKNLKGLINIPSRKKFHGDDPKYTLHYNVSHLADKAPPGLTIIDGIYTLERGPSFDGKAHRSDIIVASNNMISADMVGSSLLGIAPSAVPHLVQAAKDRNRPVDLSDIEVIGESIEDLAMPHGWDYIYKNNNTLPL</sequence>
<comment type="caution">
    <text evidence="2">The sequence shown here is derived from an EMBL/GenBank/DDBJ whole genome shotgun (WGS) entry which is preliminary data.</text>
</comment>